<dbReference type="Pfam" id="PF10326">
    <property type="entry name" value="7TM_GPCR_Str"/>
    <property type="match status" value="1"/>
</dbReference>
<accession>A0A2A6CKY8</accession>
<dbReference type="Gene3D" id="1.20.1070.10">
    <property type="entry name" value="Rhodopsin 7-helix transmembrane proteins"/>
    <property type="match status" value="1"/>
</dbReference>
<organism evidence="1 2">
    <name type="scientific">Pristionchus pacificus</name>
    <name type="common">Parasitic nematode worm</name>
    <dbReference type="NCBI Taxonomy" id="54126"/>
    <lineage>
        <taxon>Eukaryota</taxon>
        <taxon>Metazoa</taxon>
        <taxon>Ecdysozoa</taxon>
        <taxon>Nematoda</taxon>
        <taxon>Chromadorea</taxon>
        <taxon>Rhabditida</taxon>
        <taxon>Rhabditina</taxon>
        <taxon>Diplogasteromorpha</taxon>
        <taxon>Diplogasteroidea</taxon>
        <taxon>Neodiplogasteridae</taxon>
        <taxon>Pristionchus</taxon>
    </lineage>
</organism>
<reference evidence="1" key="2">
    <citation type="submission" date="2022-06" db="UniProtKB">
        <authorList>
            <consortium name="EnsemblMetazoa"/>
        </authorList>
    </citation>
    <scope>IDENTIFICATION</scope>
    <source>
        <strain evidence="1">PS312</strain>
    </source>
</reference>
<proteinExistence type="predicted"/>
<sequence length="342" mass="39079">MVSEKNRALFEFFAVFEIVNIASSIVTNLLLVYLILHRSSREIGAYRYLLLAFAINDIWFPIVHFLTLPVICTYKDAFVMFSHGILSSRFSISLFGTTFSQTMPLLAHLFIYRLIATKWPRHLQFYSARSCILLVTITLGVEFTLWFLNSYYGYGSDLESRDYVQPFLDEEFEGDGKEFIGALYYNSEGNIRMKALLATMGFNAMMAFFMAIIVFCCCSIVLYFRSVNLERSDATKKLQKQLFYILVVQMIFPMLFVCFPCAGVINFPLLGLPISLFPNLVSASLTIFPLMDALIIMLGVKSYRHTLFHFFKYRSTMAVIGVSNSHSHTIKVGTSMTSSSRL</sequence>
<evidence type="ECO:0000313" key="2">
    <source>
        <dbReference type="Proteomes" id="UP000005239"/>
    </source>
</evidence>
<dbReference type="Proteomes" id="UP000005239">
    <property type="component" value="Unassembled WGS sequence"/>
</dbReference>
<reference evidence="2" key="1">
    <citation type="journal article" date="2008" name="Nat. Genet.">
        <title>The Pristionchus pacificus genome provides a unique perspective on nematode lifestyle and parasitism.</title>
        <authorList>
            <person name="Dieterich C."/>
            <person name="Clifton S.W."/>
            <person name="Schuster L.N."/>
            <person name="Chinwalla A."/>
            <person name="Delehaunty K."/>
            <person name="Dinkelacker I."/>
            <person name="Fulton L."/>
            <person name="Fulton R."/>
            <person name="Godfrey J."/>
            <person name="Minx P."/>
            <person name="Mitreva M."/>
            <person name="Roeseler W."/>
            <person name="Tian H."/>
            <person name="Witte H."/>
            <person name="Yang S.P."/>
            <person name="Wilson R.K."/>
            <person name="Sommer R.J."/>
        </authorList>
    </citation>
    <scope>NUCLEOTIDE SEQUENCE [LARGE SCALE GENOMIC DNA]</scope>
    <source>
        <strain evidence="2">PS312</strain>
    </source>
</reference>
<name>A0A2A6CKY8_PRIPA</name>
<evidence type="ECO:0000313" key="1">
    <source>
        <dbReference type="EnsemblMetazoa" id="PPA28488.1"/>
    </source>
</evidence>
<dbReference type="AlphaFoldDB" id="A0A2A6CKY8"/>
<dbReference type="PANTHER" id="PTHR22943:SF248">
    <property type="entry name" value="SEVEN TM RECEPTOR"/>
    <property type="match status" value="1"/>
</dbReference>
<dbReference type="InterPro" id="IPR019428">
    <property type="entry name" value="7TM_GPCR_serpentine_rcpt_Str"/>
</dbReference>
<protein>
    <submittedName>
        <fullName evidence="1">G protein-coupled receptor</fullName>
    </submittedName>
</protein>
<keyword evidence="2" id="KW-1185">Reference proteome</keyword>
<dbReference type="OrthoDB" id="5812563at2759"/>
<dbReference type="SUPFAM" id="SSF81321">
    <property type="entry name" value="Family A G protein-coupled receptor-like"/>
    <property type="match status" value="1"/>
</dbReference>
<accession>A0A8R1UH13</accession>
<dbReference type="PANTHER" id="PTHR22943">
    <property type="entry name" value="7-TRANSMEMBRANE DOMAIN RECEPTOR C.ELEGANS"/>
    <property type="match status" value="1"/>
</dbReference>
<gene>
    <name evidence="1" type="primary">WBGene00118042</name>
</gene>
<dbReference type="EnsemblMetazoa" id="PPA28488.1">
    <property type="protein sequence ID" value="PPA28488.1"/>
    <property type="gene ID" value="WBGene00118042"/>
</dbReference>